<dbReference type="EnsemblMetazoa" id="GAUT007835-RA">
    <property type="protein sequence ID" value="GAUT007835-PA"/>
    <property type="gene ID" value="GAUT007835"/>
</dbReference>
<evidence type="ECO:0000313" key="2">
    <source>
        <dbReference type="EnsemblMetazoa" id="GAUT007835-PA"/>
    </source>
</evidence>
<organism evidence="2 3">
    <name type="scientific">Glossina austeni</name>
    <name type="common">Savannah tsetse fly</name>
    <dbReference type="NCBI Taxonomy" id="7395"/>
    <lineage>
        <taxon>Eukaryota</taxon>
        <taxon>Metazoa</taxon>
        <taxon>Ecdysozoa</taxon>
        <taxon>Arthropoda</taxon>
        <taxon>Hexapoda</taxon>
        <taxon>Insecta</taxon>
        <taxon>Pterygota</taxon>
        <taxon>Neoptera</taxon>
        <taxon>Endopterygota</taxon>
        <taxon>Diptera</taxon>
        <taxon>Brachycera</taxon>
        <taxon>Muscomorpha</taxon>
        <taxon>Hippoboscoidea</taxon>
        <taxon>Glossinidae</taxon>
        <taxon>Glossina</taxon>
    </lineage>
</organism>
<keyword evidence="3" id="KW-1185">Reference proteome</keyword>
<feature type="region of interest" description="Disordered" evidence="1">
    <location>
        <begin position="96"/>
        <end position="141"/>
    </location>
</feature>
<accession>A0A1A9UKW4</accession>
<name>A0A1A9UKW4_GLOAU</name>
<proteinExistence type="predicted"/>
<sequence length="141" mass="15135">MEEQVIDAMCKRVQRRKIVLATGHITDAADSDIVVLKTEFTNLIPNNVWRRARWKKRLSGNSHRHLQAAIKGAMSAKATCGDSETAKPNIGCKRVRLQDSAASSPGNPPKHAAAGTAVAPSGNMNSTAAQAPGTLIRKGRR</sequence>
<reference evidence="2" key="1">
    <citation type="submission" date="2020-05" db="UniProtKB">
        <authorList>
            <consortium name="EnsemblMetazoa"/>
        </authorList>
    </citation>
    <scope>IDENTIFICATION</scope>
    <source>
        <strain evidence="2">TTRI</strain>
    </source>
</reference>
<evidence type="ECO:0000256" key="1">
    <source>
        <dbReference type="SAM" id="MobiDB-lite"/>
    </source>
</evidence>
<dbReference type="VEuPathDB" id="VectorBase:GAUT007835"/>
<dbReference type="AlphaFoldDB" id="A0A1A9UKW4"/>
<dbReference type="Proteomes" id="UP000078200">
    <property type="component" value="Unassembled WGS sequence"/>
</dbReference>
<protein>
    <submittedName>
        <fullName evidence="2">Uncharacterized protein</fullName>
    </submittedName>
</protein>
<evidence type="ECO:0000313" key="3">
    <source>
        <dbReference type="Proteomes" id="UP000078200"/>
    </source>
</evidence>